<dbReference type="EMBL" id="BAAAJK010000033">
    <property type="protein sequence ID" value="GAA1396348.1"/>
    <property type="molecule type" value="Genomic_DNA"/>
</dbReference>
<reference evidence="7" key="1">
    <citation type="journal article" date="2019" name="Int. J. Syst. Evol. Microbiol.">
        <title>The Global Catalogue of Microorganisms (GCM) 10K type strain sequencing project: providing services to taxonomists for standard genome sequencing and annotation.</title>
        <authorList>
            <consortium name="The Broad Institute Genomics Platform"/>
            <consortium name="The Broad Institute Genome Sequencing Center for Infectious Disease"/>
            <person name="Wu L."/>
            <person name="Ma J."/>
        </authorList>
    </citation>
    <scope>NUCLEOTIDE SEQUENCE [LARGE SCALE GENOMIC DNA]</scope>
    <source>
        <strain evidence="7">JCM 11896</strain>
    </source>
</reference>
<dbReference type="SUPFAM" id="SSF53807">
    <property type="entry name" value="Helical backbone' metal receptor"/>
    <property type="match status" value="1"/>
</dbReference>
<dbReference type="Gene3D" id="3.40.50.1980">
    <property type="entry name" value="Nitrogenase molybdenum iron protein domain"/>
    <property type="match status" value="2"/>
</dbReference>
<organism evidence="6 7">
    <name type="scientific">Pseudonocardia kongjuensis</name>
    <dbReference type="NCBI Taxonomy" id="102227"/>
    <lineage>
        <taxon>Bacteria</taxon>
        <taxon>Bacillati</taxon>
        <taxon>Actinomycetota</taxon>
        <taxon>Actinomycetes</taxon>
        <taxon>Pseudonocardiales</taxon>
        <taxon>Pseudonocardiaceae</taxon>
        <taxon>Pseudonocardia</taxon>
    </lineage>
</organism>
<dbReference type="InterPro" id="IPR002491">
    <property type="entry name" value="ABC_transptr_periplasmic_BD"/>
</dbReference>
<dbReference type="InterPro" id="IPR051313">
    <property type="entry name" value="Bact_iron-sidero_bind"/>
</dbReference>
<evidence type="ECO:0000256" key="2">
    <source>
        <dbReference type="ARBA" id="ARBA00008814"/>
    </source>
</evidence>
<evidence type="ECO:0000256" key="1">
    <source>
        <dbReference type="ARBA" id="ARBA00004196"/>
    </source>
</evidence>
<evidence type="ECO:0000256" key="4">
    <source>
        <dbReference type="ARBA" id="ARBA00022729"/>
    </source>
</evidence>
<dbReference type="PANTHER" id="PTHR30532:SF24">
    <property type="entry name" value="FERRIC ENTEROBACTIN-BINDING PERIPLASMIC PROTEIN FEPB"/>
    <property type="match status" value="1"/>
</dbReference>
<keyword evidence="7" id="KW-1185">Reference proteome</keyword>
<gene>
    <name evidence="6" type="ORF">GCM10009613_47460</name>
</gene>
<proteinExistence type="inferred from homology"/>
<accession>A0ABP4IQR0</accession>
<evidence type="ECO:0000313" key="7">
    <source>
        <dbReference type="Proteomes" id="UP001501414"/>
    </source>
</evidence>
<dbReference type="PROSITE" id="PS51257">
    <property type="entry name" value="PROKAR_LIPOPROTEIN"/>
    <property type="match status" value="1"/>
</dbReference>
<comment type="caution">
    <text evidence="6">The sequence shown here is derived from an EMBL/GenBank/DDBJ whole genome shotgun (WGS) entry which is preliminary data.</text>
</comment>
<protein>
    <submittedName>
        <fullName evidence="6">ABC transporter substrate-binding protein</fullName>
    </submittedName>
</protein>
<evidence type="ECO:0000313" key="6">
    <source>
        <dbReference type="EMBL" id="GAA1396348.1"/>
    </source>
</evidence>
<dbReference type="PROSITE" id="PS50983">
    <property type="entry name" value="FE_B12_PBP"/>
    <property type="match status" value="1"/>
</dbReference>
<evidence type="ECO:0000259" key="5">
    <source>
        <dbReference type="PROSITE" id="PS50983"/>
    </source>
</evidence>
<keyword evidence="3" id="KW-0813">Transport</keyword>
<keyword evidence="4" id="KW-0732">Signal</keyword>
<dbReference type="Pfam" id="PF01497">
    <property type="entry name" value="Peripla_BP_2"/>
    <property type="match status" value="1"/>
</dbReference>
<comment type="subcellular location">
    <subcellularLocation>
        <location evidence="1">Cell envelope</location>
    </subcellularLocation>
</comment>
<evidence type="ECO:0000256" key="3">
    <source>
        <dbReference type="ARBA" id="ARBA00022448"/>
    </source>
</evidence>
<feature type="domain" description="Fe/B12 periplasmic-binding" evidence="5">
    <location>
        <begin position="60"/>
        <end position="321"/>
    </location>
</feature>
<name>A0ABP4IQR0_9PSEU</name>
<sequence length="344" mass="35732">MTSFERDRPGGLRRPRAVALVAVALVLAACGGPEPAATEPETRTVSHPLGEVQVPGEPASILATDEYAALNLLALGVEPAVVYGSFGSEVGRVVLEDAGITVVPGATFSESPPIEEIIGHAPDMIVMTGGAEMQETYDALSPVAPVVAVPYYDTTWQESLTAAGAAVARTDRAESMIRTLEGRIGAVQAASEPGPTSLSVVAETYGDCCFSAARGTPLSTILQAAGFTRPAAQDIDATYGELSVLPISPEQLGAHDADLVIVPDGEYYSADAVRAQPVFRSLPAVRDGRVLQVDGDLWFGNFAFAVHWIATDLEAVAQDGAAATVGVPGDATARWEQFRADVGG</sequence>
<comment type="similarity">
    <text evidence="2">Belongs to the bacterial solute-binding protein 8 family.</text>
</comment>
<dbReference type="PANTHER" id="PTHR30532">
    <property type="entry name" value="IRON III DICITRATE-BINDING PERIPLASMIC PROTEIN"/>
    <property type="match status" value="1"/>
</dbReference>
<dbReference type="Proteomes" id="UP001501414">
    <property type="component" value="Unassembled WGS sequence"/>
</dbReference>